<dbReference type="Pfam" id="PF14493">
    <property type="entry name" value="HTH_40"/>
    <property type="match status" value="1"/>
</dbReference>
<dbReference type="RefSeq" id="WP_106195473.1">
    <property type="nucleotide sequence ID" value="NZ_PVTO01000026.1"/>
</dbReference>
<sequence>MTNDFFLDYIIFLFTQQTRVTPKQLALIASGKRTPSNLFTAEKNELQGLFNSPIPYTESEWRQYLKRLSETGNLIEDGDFFLISASGLKKKKEVKHRYPFLNDIPSLAHSQTRKEFWSWFIFVSQIISELSYTNSRYIPSISDYFRQRAIKKWLADQVADRHNLVGKWAEELTVFLTALPERYRHFLLDQLTGHGSEGLTERQLCQKYEMDPIEIGISLNHLMQELYEKRDAFPLFDSLWIEVHLFCHEGLSESAWKSIQLLNRDYTIDQVASMRKLKENTIKEHILENVLVNPCNPIQQYIPESIYIYLKESFKENENLTYQDVKIQSQTVEFFWFRLVEIERLRVKRCQ</sequence>
<organism evidence="2 3">
    <name type="scientific">Alkalibacterium olivapovliticus</name>
    <dbReference type="NCBI Taxonomy" id="99907"/>
    <lineage>
        <taxon>Bacteria</taxon>
        <taxon>Bacillati</taxon>
        <taxon>Bacillota</taxon>
        <taxon>Bacilli</taxon>
        <taxon>Lactobacillales</taxon>
        <taxon>Carnobacteriaceae</taxon>
        <taxon>Alkalibacterium</taxon>
    </lineage>
</organism>
<gene>
    <name evidence="2" type="ORF">CLV38_12614</name>
</gene>
<proteinExistence type="predicted"/>
<accession>A0A2T0W0R8</accession>
<feature type="domain" description="Helicase Helix-turn-helix" evidence="1">
    <location>
        <begin position="257"/>
        <end position="340"/>
    </location>
</feature>
<keyword evidence="3" id="KW-1185">Reference proteome</keyword>
<dbReference type="OrthoDB" id="2168040at2"/>
<evidence type="ECO:0000313" key="2">
    <source>
        <dbReference type="EMBL" id="PRY78422.1"/>
    </source>
</evidence>
<dbReference type="EMBL" id="PVTO01000026">
    <property type="protein sequence ID" value="PRY78422.1"/>
    <property type="molecule type" value="Genomic_DNA"/>
</dbReference>
<evidence type="ECO:0000259" key="1">
    <source>
        <dbReference type="Pfam" id="PF14493"/>
    </source>
</evidence>
<dbReference type="Proteomes" id="UP000238205">
    <property type="component" value="Unassembled WGS sequence"/>
</dbReference>
<dbReference type="AlphaFoldDB" id="A0A2T0W0R8"/>
<name>A0A2T0W0R8_9LACT</name>
<evidence type="ECO:0000313" key="3">
    <source>
        <dbReference type="Proteomes" id="UP000238205"/>
    </source>
</evidence>
<dbReference type="InterPro" id="IPR029491">
    <property type="entry name" value="Helicase_HTH"/>
</dbReference>
<reference evidence="2 3" key="1">
    <citation type="submission" date="2018-03" db="EMBL/GenBank/DDBJ databases">
        <title>Genomic Encyclopedia of Archaeal and Bacterial Type Strains, Phase II (KMG-II): from individual species to whole genera.</title>
        <authorList>
            <person name="Goeker M."/>
        </authorList>
    </citation>
    <scope>NUCLEOTIDE SEQUENCE [LARGE SCALE GENOMIC DNA]</scope>
    <source>
        <strain evidence="2 3">DSM 13175</strain>
    </source>
</reference>
<protein>
    <submittedName>
        <fullName evidence="2">Uncharacterized protein YpbB</fullName>
    </submittedName>
</protein>
<comment type="caution">
    <text evidence="2">The sequence shown here is derived from an EMBL/GenBank/DDBJ whole genome shotgun (WGS) entry which is preliminary data.</text>
</comment>